<dbReference type="SUPFAM" id="SSF46785">
    <property type="entry name" value="Winged helix' DNA-binding domain"/>
    <property type="match status" value="1"/>
</dbReference>
<dbReference type="Gene3D" id="2.60.120.10">
    <property type="entry name" value="Jelly Rolls"/>
    <property type="match status" value="1"/>
</dbReference>
<organism evidence="2 3">
    <name type="scientific">Cyanobacterium stanieri LEGE 03274</name>
    <dbReference type="NCBI Taxonomy" id="1828756"/>
    <lineage>
        <taxon>Bacteria</taxon>
        <taxon>Bacillati</taxon>
        <taxon>Cyanobacteriota</taxon>
        <taxon>Cyanophyceae</taxon>
        <taxon>Oscillatoriophycideae</taxon>
        <taxon>Chroococcales</taxon>
        <taxon>Geminocystaceae</taxon>
        <taxon>Cyanobacterium</taxon>
    </lineage>
</organism>
<comment type="caution">
    <text evidence="2">The sequence shown here is derived from an EMBL/GenBank/DDBJ whole genome shotgun (WGS) entry which is preliminary data.</text>
</comment>
<keyword evidence="3" id="KW-1185">Reference proteome</keyword>
<sequence length="230" mass="26316">METQELAELFPLFHNLSDETLESVIKLLDTKTYERGEVIISQDDWGSCFYLISSGWIKVQRFYGGQPITIEIIGKGGFVGEIGILGNTNFHSQVLSISDVEMFTISAQRFIQVLFRDAQIQNRLLKSMVNKVIECQEYYRFHHQATKVRLVTILLSLADRYGQAIENGMEIYNFHLQDLADLALLSLEECVQNVSKLEHKNLVQIDNESNTMLLPNIKQLHHIIGQLGNE</sequence>
<reference evidence="2 3" key="1">
    <citation type="submission" date="2020-10" db="EMBL/GenBank/DDBJ databases">
        <authorList>
            <person name="Castelo-Branco R."/>
            <person name="Eusebio N."/>
            <person name="Adriana R."/>
            <person name="Vieira A."/>
            <person name="Brugerolle De Fraissinette N."/>
            <person name="Rezende De Castro R."/>
            <person name="Schneider M.P."/>
            <person name="Vasconcelos V."/>
            <person name="Leao P.N."/>
        </authorList>
    </citation>
    <scope>NUCLEOTIDE SEQUENCE [LARGE SCALE GENOMIC DNA]</scope>
    <source>
        <strain evidence="2 3">LEGE 03274</strain>
    </source>
</reference>
<evidence type="ECO:0000313" key="3">
    <source>
        <dbReference type="Proteomes" id="UP000654604"/>
    </source>
</evidence>
<dbReference type="Pfam" id="PF00027">
    <property type="entry name" value="cNMP_binding"/>
    <property type="match status" value="1"/>
</dbReference>
<name>A0ABR9V0Y2_9CHRO</name>
<evidence type="ECO:0000259" key="1">
    <source>
        <dbReference type="PROSITE" id="PS50042"/>
    </source>
</evidence>
<dbReference type="InterPro" id="IPR000595">
    <property type="entry name" value="cNMP-bd_dom"/>
</dbReference>
<gene>
    <name evidence="2" type="ORF">IQ215_02450</name>
</gene>
<dbReference type="InterPro" id="IPR036388">
    <property type="entry name" value="WH-like_DNA-bd_sf"/>
</dbReference>
<dbReference type="InterPro" id="IPR014710">
    <property type="entry name" value="RmlC-like_jellyroll"/>
</dbReference>
<dbReference type="InterPro" id="IPR018490">
    <property type="entry name" value="cNMP-bd_dom_sf"/>
</dbReference>
<dbReference type="SMART" id="SM00100">
    <property type="entry name" value="cNMP"/>
    <property type="match status" value="1"/>
</dbReference>
<protein>
    <submittedName>
        <fullName evidence="2">Cyclic nucleotide-binding domain-containing protein</fullName>
    </submittedName>
</protein>
<evidence type="ECO:0000313" key="2">
    <source>
        <dbReference type="EMBL" id="MBE9221548.1"/>
    </source>
</evidence>
<proteinExistence type="predicted"/>
<dbReference type="PROSITE" id="PS50042">
    <property type="entry name" value="CNMP_BINDING_3"/>
    <property type="match status" value="1"/>
</dbReference>
<dbReference type="InterPro" id="IPR036390">
    <property type="entry name" value="WH_DNA-bd_sf"/>
</dbReference>
<dbReference type="PANTHER" id="PTHR24567">
    <property type="entry name" value="CRP FAMILY TRANSCRIPTIONAL REGULATORY PROTEIN"/>
    <property type="match status" value="1"/>
</dbReference>
<dbReference type="Proteomes" id="UP000654604">
    <property type="component" value="Unassembled WGS sequence"/>
</dbReference>
<dbReference type="InterPro" id="IPR050397">
    <property type="entry name" value="Env_Response_Regulators"/>
</dbReference>
<feature type="domain" description="Cyclic nucleotide-binding" evidence="1">
    <location>
        <begin position="12"/>
        <end position="131"/>
    </location>
</feature>
<dbReference type="Gene3D" id="1.10.10.10">
    <property type="entry name" value="Winged helix-like DNA-binding domain superfamily/Winged helix DNA-binding domain"/>
    <property type="match status" value="1"/>
</dbReference>
<dbReference type="PANTHER" id="PTHR24567:SF26">
    <property type="entry name" value="REGULATORY PROTEIN YEIL"/>
    <property type="match status" value="1"/>
</dbReference>
<dbReference type="SUPFAM" id="SSF51206">
    <property type="entry name" value="cAMP-binding domain-like"/>
    <property type="match status" value="1"/>
</dbReference>
<dbReference type="RefSeq" id="WP_193799738.1">
    <property type="nucleotide sequence ID" value="NZ_JADEWC010000003.1"/>
</dbReference>
<accession>A0ABR9V0Y2</accession>
<dbReference type="EMBL" id="JADEWC010000003">
    <property type="protein sequence ID" value="MBE9221548.1"/>
    <property type="molecule type" value="Genomic_DNA"/>
</dbReference>
<dbReference type="CDD" id="cd00038">
    <property type="entry name" value="CAP_ED"/>
    <property type="match status" value="1"/>
</dbReference>